<keyword evidence="1" id="KW-0812">Transmembrane</keyword>
<name>A0AA86Q111_9EUKA</name>
<comment type="caution">
    <text evidence="2">The sequence shown here is derived from an EMBL/GenBank/DDBJ whole genome shotgun (WGS) entry which is preliminary data.</text>
</comment>
<keyword evidence="1" id="KW-0472">Membrane</keyword>
<accession>A0AA86Q111</accession>
<keyword evidence="1" id="KW-1133">Transmembrane helix</keyword>
<dbReference type="Proteomes" id="UP001642409">
    <property type="component" value="Unassembled WGS sequence"/>
</dbReference>
<proteinExistence type="predicted"/>
<evidence type="ECO:0000313" key="3">
    <source>
        <dbReference type="EMBL" id="CAL6031941.1"/>
    </source>
</evidence>
<protein>
    <submittedName>
        <fullName evidence="2">Uncharacterized protein</fullName>
    </submittedName>
</protein>
<reference evidence="2" key="1">
    <citation type="submission" date="2023-06" db="EMBL/GenBank/DDBJ databases">
        <authorList>
            <person name="Kurt Z."/>
        </authorList>
    </citation>
    <scope>NUCLEOTIDE SEQUENCE</scope>
</reference>
<evidence type="ECO:0000313" key="4">
    <source>
        <dbReference type="Proteomes" id="UP001642409"/>
    </source>
</evidence>
<dbReference type="EMBL" id="CATOUU010000806">
    <property type="protein sequence ID" value="CAI9950040.1"/>
    <property type="molecule type" value="Genomic_DNA"/>
</dbReference>
<dbReference type="AlphaFoldDB" id="A0AA86Q111"/>
<dbReference type="EMBL" id="CAXDID020000121">
    <property type="protein sequence ID" value="CAL6031941.1"/>
    <property type="molecule type" value="Genomic_DNA"/>
</dbReference>
<keyword evidence="4" id="KW-1185">Reference proteome</keyword>
<evidence type="ECO:0000313" key="2">
    <source>
        <dbReference type="EMBL" id="CAI9950040.1"/>
    </source>
</evidence>
<feature type="transmembrane region" description="Helical" evidence="1">
    <location>
        <begin position="511"/>
        <end position="529"/>
    </location>
</feature>
<gene>
    <name evidence="3" type="ORF">HINF_LOCUS34245</name>
    <name evidence="2" type="ORF">HINF_LOCUS37685</name>
</gene>
<organism evidence="2">
    <name type="scientific">Hexamita inflata</name>
    <dbReference type="NCBI Taxonomy" id="28002"/>
    <lineage>
        <taxon>Eukaryota</taxon>
        <taxon>Metamonada</taxon>
        <taxon>Diplomonadida</taxon>
        <taxon>Hexamitidae</taxon>
        <taxon>Hexamitinae</taxon>
        <taxon>Hexamita</taxon>
    </lineage>
</organism>
<reference evidence="3 4" key="2">
    <citation type="submission" date="2024-07" db="EMBL/GenBank/DDBJ databases">
        <authorList>
            <person name="Akdeniz Z."/>
        </authorList>
    </citation>
    <scope>NUCLEOTIDE SEQUENCE [LARGE SCALE GENOMIC DNA]</scope>
</reference>
<evidence type="ECO:0000256" key="1">
    <source>
        <dbReference type="SAM" id="Phobius"/>
    </source>
</evidence>
<sequence>MIQILLSTQLNCFTDNTLVVLSKQSREPTFTAQLLTLKTKDYVVCQSLLGSSFTISLYFGAFVYTYPSSQTLSGAISLTFPCTDANNCDAAFSATSASFKLTFPDTNTIVEDAISVFKIDKYNRLECLSNPSISYTGATSSFQIKATAGNCEMQIIQNMNAVVKLLVYPDFVIQKSFSLAAVTQLSDLFINMVVNCDTDFTGSEKRVCQRIMQTFQENYNNKAELTVSLPAIVPGPDATYSRQSVFSLYTKITAITSSFVNQFDCFTSTLAVFFSNLIRLSNTINASAVNCILPFDQFIGDVDQTIKLIRVTDTDGTAVEFKFASTSKTVMTDLAWLECSEDLYGVKSCQDNIKIARAMKAPQGIISREFMKNSVRVKQVQNTIVARATALANTYVTLNKTGACITTINIGYENMFYQVKLDLMEGSPRFQPGQHTNKLTLWSQILYPGTGTSLGQYGIYCFGFELTQQQLQIYDQFYKNIQQVTSMVTLLSVAVPVDKLVMEDITSSVNYMYILSFVLIIASVVWYYISDNIHTRDFSVYLEQNIKVSKFCYSIQINITQVILHQPLIYFDKQSAIFHFLLKIKCRVNTQYILNSHQSGNFIDTNKYQYKPINSVPEIQSEFSFRFSESISTLNK</sequence>